<protein>
    <submittedName>
        <fullName evidence="3">Glycosyl transferase</fullName>
    </submittedName>
</protein>
<keyword evidence="1" id="KW-0812">Transmembrane</keyword>
<evidence type="ECO:0000259" key="2">
    <source>
        <dbReference type="Pfam" id="PF00535"/>
    </source>
</evidence>
<feature type="transmembrane region" description="Helical" evidence="1">
    <location>
        <begin position="233"/>
        <end position="253"/>
    </location>
</feature>
<reference evidence="3 4" key="1">
    <citation type="submission" date="2016-04" db="EMBL/GenBank/DDBJ databases">
        <title>Complete genome sequence of Thermococcus radiotolerans type strain EJ2.</title>
        <authorList>
            <person name="Oger P.M."/>
        </authorList>
    </citation>
    <scope>NUCLEOTIDE SEQUENCE [LARGE SCALE GENOMIC DNA]</scope>
    <source>
        <strain evidence="3 4">EJ2</strain>
    </source>
</reference>
<dbReference type="Gene3D" id="3.90.550.10">
    <property type="entry name" value="Spore Coat Polysaccharide Biosynthesis Protein SpsA, Chain A"/>
    <property type="match status" value="1"/>
</dbReference>
<dbReference type="InterPro" id="IPR029044">
    <property type="entry name" value="Nucleotide-diphossugar_trans"/>
</dbReference>
<dbReference type="OrthoDB" id="103472at2157"/>
<dbReference type="CDD" id="cd04179">
    <property type="entry name" value="DPM_DPG-synthase_like"/>
    <property type="match status" value="1"/>
</dbReference>
<dbReference type="GO" id="GO:0016757">
    <property type="term" value="F:glycosyltransferase activity"/>
    <property type="evidence" value="ECO:0007669"/>
    <property type="project" value="InterPro"/>
</dbReference>
<dbReference type="InterPro" id="IPR001173">
    <property type="entry name" value="Glyco_trans_2-like"/>
</dbReference>
<dbReference type="InterPro" id="IPR026456">
    <property type="entry name" value="GCTrfase_AglJ"/>
</dbReference>
<keyword evidence="1" id="KW-0472">Membrane</keyword>
<feature type="transmembrane region" description="Helical" evidence="1">
    <location>
        <begin position="265"/>
        <end position="290"/>
    </location>
</feature>
<accession>A0A2Z2N4S1</accession>
<dbReference type="GeneID" id="33329103"/>
<dbReference type="NCBIfam" id="TIGR04182">
    <property type="entry name" value="glyco_TIGR04182"/>
    <property type="match status" value="1"/>
</dbReference>
<evidence type="ECO:0000313" key="3">
    <source>
        <dbReference type="EMBL" id="ASJ15370.1"/>
    </source>
</evidence>
<dbReference type="EMBL" id="CP015106">
    <property type="protein sequence ID" value="ASJ15370.1"/>
    <property type="molecule type" value="Genomic_DNA"/>
</dbReference>
<name>A0A2Z2N4S1_9EURY</name>
<feature type="domain" description="Glycosyltransferase 2-like" evidence="2">
    <location>
        <begin position="12"/>
        <end position="166"/>
    </location>
</feature>
<dbReference type="PANTHER" id="PTHR48090:SF7">
    <property type="entry name" value="RFBJ PROTEIN"/>
    <property type="match status" value="1"/>
</dbReference>
<dbReference type="PANTHER" id="PTHR48090">
    <property type="entry name" value="UNDECAPRENYL-PHOSPHATE 4-DEOXY-4-FORMAMIDO-L-ARABINOSE TRANSFERASE-RELATED"/>
    <property type="match status" value="1"/>
</dbReference>
<gene>
    <name evidence="3" type="ORF">A3L10_09600</name>
</gene>
<keyword evidence="3" id="KW-0808">Transferase</keyword>
<dbReference type="InterPro" id="IPR050256">
    <property type="entry name" value="Glycosyltransferase_2"/>
</dbReference>
<sequence length="317" mass="35973">MPEKKLDSQNITILIPTKNEEGAIGEVIDGFKELGYTNIFVIDGHSTDRTREIAEKKGATVVLQSGKGKGQAVAEAFKMIDTDVVVMIDGDGTYDPKDVERLIQPIERGIAEHVIGNRLENFEKGAFTKLNLVGNKVFNFLFRFMYGVEVHDLLTGYRALTREVYKSAELEKHGFEVETELTVETIAKGFRIAEVPISYRKRKGKANLHPIKDGWRIGKTIIELMVRYNPGKYLYLLGFLFLMIGLVTGFYVVEEWQRGVTHYLLAPLTSIFVITGINLVIFGFVLGYIFKSMAGLKRELRSIQYCTKSRESERENR</sequence>
<dbReference type="Pfam" id="PF00535">
    <property type="entry name" value="Glycos_transf_2"/>
    <property type="match status" value="1"/>
</dbReference>
<dbReference type="KEGG" id="trl:A3L10_09600"/>
<keyword evidence="1" id="KW-1133">Transmembrane helix</keyword>
<proteinExistence type="predicted"/>
<keyword evidence="4" id="KW-1185">Reference proteome</keyword>
<dbReference type="SUPFAM" id="SSF53448">
    <property type="entry name" value="Nucleotide-diphospho-sugar transferases"/>
    <property type="match status" value="1"/>
</dbReference>
<dbReference type="RefSeq" id="WP_088867405.1">
    <property type="nucleotide sequence ID" value="NZ_CP015106.1"/>
</dbReference>
<dbReference type="AlphaFoldDB" id="A0A2Z2N4S1"/>
<evidence type="ECO:0000256" key="1">
    <source>
        <dbReference type="SAM" id="Phobius"/>
    </source>
</evidence>
<organism evidence="3 4">
    <name type="scientific">Thermococcus radiotolerans</name>
    <dbReference type="NCBI Taxonomy" id="187880"/>
    <lineage>
        <taxon>Archaea</taxon>
        <taxon>Methanobacteriati</taxon>
        <taxon>Methanobacteriota</taxon>
        <taxon>Thermococci</taxon>
        <taxon>Thermococcales</taxon>
        <taxon>Thermococcaceae</taxon>
        <taxon>Thermococcus</taxon>
    </lineage>
</organism>
<dbReference type="Proteomes" id="UP000250085">
    <property type="component" value="Chromosome"/>
</dbReference>
<evidence type="ECO:0000313" key="4">
    <source>
        <dbReference type="Proteomes" id="UP000250085"/>
    </source>
</evidence>